<dbReference type="OrthoDB" id="1049477at2"/>
<dbReference type="CDD" id="cd01948">
    <property type="entry name" value="EAL"/>
    <property type="match status" value="1"/>
</dbReference>
<comment type="subcellular location">
    <subcellularLocation>
        <location evidence="1">Cell membrane</location>
        <topology evidence="1">Multi-pass membrane protein</topology>
    </subcellularLocation>
</comment>
<dbReference type="SUPFAM" id="SSF141868">
    <property type="entry name" value="EAL domain-like"/>
    <property type="match status" value="1"/>
</dbReference>
<gene>
    <name evidence="9" type="ORF">SAMN02745191_0341</name>
</gene>
<dbReference type="SMART" id="SM00052">
    <property type="entry name" value="EAL"/>
    <property type="match status" value="1"/>
</dbReference>
<dbReference type="Pfam" id="PF00990">
    <property type="entry name" value="GGDEF"/>
    <property type="match status" value="1"/>
</dbReference>
<dbReference type="PANTHER" id="PTHR33121:SF70">
    <property type="entry name" value="SIGNALING PROTEIN YKOW"/>
    <property type="match status" value="1"/>
</dbReference>
<evidence type="ECO:0000259" key="8">
    <source>
        <dbReference type="PROSITE" id="PS50887"/>
    </source>
</evidence>
<evidence type="ECO:0000256" key="5">
    <source>
        <dbReference type="ARBA" id="ARBA00023136"/>
    </source>
</evidence>
<name>A0A1T4K663_9FIRM</name>
<dbReference type="InterPro" id="IPR033479">
    <property type="entry name" value="dCache_1"/>
</dbReference>
<dbReference type="InterPro" id="IPR001633">
    <property type="entry name" value="EAL_dom"/>
</dbReference>
<evidence type="ECO:0000256" key="6">
    <source>
        <dbReference type="SAM" id="Phobius"/>
    </source>
</evidence>
<dbReference type="Gene3D" id="3.30.450.20">
    <property type="entry name" value="PAS domain"/>
    <property type="match status" value="1"/>
</dbReference>
<dbReference type="PANTHER" id="PTHR33121">
    <property type="entry name" value="CYCLIC DI-GMP PHOSPHODIESTERASE PDEF"/>
    <property type="match status" value="1"/>
</dbReference>
<dbReference type="InterPro" id="IPR043128">
    <property type="entry name" value="Rev_trsase/Diguanyl_cyclase"/>
</dbReference>
<dbReference type="Pfam" id="PF02743">
    <property type="entry name" value="dCache_1"/>
    <property type="match status" value="1"/>
</dbReference>
<feature type="transmembrane region" description="Helical" evidence="6">
    <location>
        <begin position="12"/>
        <end position="30"/>
    </location>
</feature>
<keyword evidence="5 6" id="KW-0472">Membrane</keyword>
<dbReference type="AlphaFoldDB" id="A0A1T4K663"/>
<dbReference type="Pfam" id="PF00563">
    <property type="entry name" value="EAL"/>
    <property type="match status" value="1"/>
</dbReference>
<dbReference type="NCBIfam" id="TIGR00254">
    <property type="entry name" value="GGDEF"/>
    <property type="match status" value="1"/>
</dbReference>
<proteinExistence type="predicted"/>
<dbReference type="CDD" id="cd01949">
    <property type="entry name" value="GGDEF"/>
    <property type="match status" value="1"/>
</dbReference>
<dbReference type="InterPro" id="IPR000160">
    <property type="entry name" value="GGDEF_dom"/>
</dbReference>
<reference evidence="10" key="1">
    <citation type="submission" date="2017-02" db="EMBL/GenBank/DDBJ databases">
        <authorList>
            <person name="Varghese N."/>
            <person name="Submissions S."/>
        </authorList>
    </citation>
    <scope>NUCLEOTIDE SEQUENCE [LARGE SCALE GENOMIC DNA]</scope>
    <source>
        <strain evidence="10">ATCC 25662</strain>
    </source>
</reference>
<dbReference type="PROSITE" id="PS50883">
    <property type="entry name" value="EAL"/>
    <property type="match status" value="1"/>
</dbReference>
<dbReference type="Gene3D" id="3.30.70.270">
    <property type="match status" value="1"/>
</dbReference>
<accession>A0A1T4K663</accession>
<evidence type="ECO:0000256" key="3">
    <source>
        <dbReference type="ARBA" id="ARBA00022692"/>
    </source>
</evidence>
<evidence type="ECO:0000259" key="7">
    <source>
        <dbReference type="PROSITE" id="PS50883"/>
    </source>
</evidence>
<evidence type="ECO:0000313" key="10">
    <source>
        <dbReference type="Proteomes" id="UP000243297"/>
    </source>
</evidence>
<dbReference type="Proteomes" id="UP000243297">
    <property type="component" value="Unassembled WGS sequence"/>
</dbReference>
<dbReference type="GO" id="GO:0005886">
    <property type="term" value="C:plasma membrane"/>
    <property type="evidence" value="ECO:0007669"/>
    <property type="project" value="UniProtKB-SubCell"/>
</dbReference>
<dbReference type="SMART" id="SM00267">
    <property type="entry name" value="GGDEF"/>
    <property type="match status" value="1"/>
</dbReference>
<dbReference type="RefSeq" id="WP_078710787.1">
    <property type="nucleotide sequence ID" value="NZ_FUWY01000001.1"/>
</dbReference>
<dbReference type="InterPro" id="IPR035919">
    <property type="entry name" value="EAL_sf"/>
</dbReference>
<dbReference type="InterPro" id="IPR029787">
    <property type="entry name" value="Nucleotide_cyclase"/>
</dbReference>
<dbReference type="CDD" id="cd12912">
    <property type="entry name" value="PDC2_MCP_like"/>
    <property type="match status" value="1"/>
</dbReference>
<keyword evidence="2" id="KW-1003">Cell membrane</keyword>
<evidence type="ECO:0000256" key="2">
    <source>
        <dbReference type="ARBA" id="ARBA00022475"/>
    </source>
</evidence>
<keyword evidence="3 6" id="KW-0812">Transmembrane</keyword>
<dbReference type="PROSITE" id="PS50887">
    <property type="entry name" value="GGDEF"/>
    <property type="match status" value="1"/>
</dbReference>
<evidence type="ECO:0000313" key="9">
    <source>
        <dbReference type="EMBL" id="SJZ37924.1"/>
    </source>
</evidence>
<organism evidence="9 10">
    <name type="scientific">Anaerorhabdus furcosa</name>
    <dbReference type="NCBI Taxonomy" id="118967"/>
    <lineage>
        <taxon>Bacteria</taxon>
        <taxon>Bacillati</taxon>
        <taxon>Bacillota</taxon>
        <taxon>Erysipelotrichia</taxon>
        <taxon>Erysipelotrichales</taxon>
        <taxon>Erysipelotrichaceae</taxon>
        <taxon>Anaerorhabdus</taxon>
    </lineage>
</organism>
<keyword evidence="10" id="KW-1185">Reference proteome</keyword>
<dbReference type="STRING" id="118967.SAMN02745191_0341"/>
<dbReference type="Gene3D" id="3.20.20.450">
    <property type="entry name" value="EAL domain"/>
    <property type="match status" value="1"/>
</dbReference>
<evidence type="ECO:0000256" key="4">
    <source>
        <dbReference type="ARBA" id="ARBA00022989"/>
    </source>
</evidence>
<dbReference type="GO" id="GO:0071111">
    <property type="term" value="F:cyclic-guanylate-specific phosphodiesterase activity"/>
    <property type="evidence" value="ECO:0007669"/>
    <property type="project" value="InterPro"/>
</dbReference>
<keyword evidence="4 6" id="KW-1133">Transmembrane helix</keyword>
<feature type="transmembrane region" description="Helical" evidence="6">
    <location>
        <begin position="288"/>
        <end position="308"/>
    </location>
</feature>
<evidence type="ECO:0000256" key="1">
    <source>
        <dbReference type="ARBA" id="ARBA00004651"/>
    </source>
</evidence>
<dbReference type="SUPFAM" id="SSF55073">
    <property type="entry name" value="Nucleotide cyclase"/>
    <property type="match status" value="1"/>
</dbReference>
<feature type="domain" description="EAL" evidence="7">
    <location>
        <begin position="489"/>
        <end position="741"/>
    </location>
</feature>
<protein>
    <submittedName>
        <fullName evidence="9">Diguanylate cyclase (GGDEF) domain-containing protein</fullName>
    </submittedName>
</protein>
<feature type="domain" description="GGDEF" evidence="8">
    <location>
        <begin position="347"/>
        <end position="480"/>
    </location>
</feature>
<dbReference type="EMBL" id="FUWY01000001">
    <property type="protein sequence ID" value="SJZ37924.1"/>
    <property type="molecule type" value="Genomic_DNA"/>
</dbReference>
<dbReference type="InterPro" id="IPR050706">
    <property type="entry name" value="Cyclic-di-GMP_PDE-like"/>
</dbReference>
<sequence length="741" mass="84785">MKKNSSKIFRWILAISIILGTLFVVGIWIVESTKDDLDKQNEQFLNEIAVLNANALDKMVKQELDKLESISNIAGHIEEFSIENVLEILSMEDDRTSFKRLAFISLDGIASTTDNMTFTSKDRQYFKIALEGKSNVSDQLIDRVDGLPINVYATPYYWQGELKGVIFATNSPDIFSDLISTSTFGDYGYSYIIDDAGTIITHSKLNEESTAGLNLYTLLKEEGNNAEIIDKYKEDIKKHEQNVIEYEHNGQKLLATFAASKINNWSVVTAVPKSVVMDYTNRLVIRNIISVTVSILLFSCLLIAIVFMEYRNKKKLENLAYTDPLLHCNNLNKFKLLVEDKLKNYKSGLYMVRVDVDNFKMINDMYGYTEGDFILFKMEKLISKILTKEDLYCHESGDNFMCLLMCNSDEEVLKMGVEFRARLREELIQADKQYKVNVTTGIYKVPANEKDIGLIMDRATMAHQDAKAMESERKFCFYTETMRENAINEKEIENVMYEALNSGQFKAYLQSKVDINTGKMVGAEALVRWIKDGKIIPPNEFLPLFEKNGFIVNIDLFVLEEVCKMQREWISMGLTPLPISVNQSKALVYSEGYVERLESIINKYDLPPHLVELELLETIIHEDIENFSKICKELRLKGFLICIDDFGSGYSSFNLLKDIEADVLKVDRGFLTDAEDSKRVEFVLSNIISLAKGLDMSVVVEGVETIEQVNLLKELSCYVAQGFYYAKPMPKEKYEEQLKNN</sequence>